<feature type="compositionally biased region" description="Basic and acidic residues" evidence="1">
    <location>
        <begin position="264"/>
        <end position="276"/>
    </location>
</feature>
<evidence type="ECO:0000313" key="2">
    <source>
        <dbReference type="EMBL" id="KAH0544515.1"/>
    </source>
</evidence>
<gene>
    <name evidence="2" type="ORF">FGG08_001414</name>
</gene>
<accession>A0A9P8L5D3</accession>
<name>A0A9P8L5D3_9PEZI</name>
<dbReference type="Proteomes" id="UP000698800">
    <property type="component" value="Unassembled WGS sequence"/>
</dbReference>
<dbReference type="EMBL" id="JAGHQL010000018">
    <property type="protein sequence ID" value="KAH0544515.1"/>
    <property type="molecule type" value="Genomic_DNA"/>
</dbReference>
<feature type="region of interest" description="Disordered" evidence="1">
    <location>
        <begin position="110"/>
        <end position="160"/>
    </location>
</feature>
<dbReference type="AlphaFoldDB" id="A0A9P8L5D3"/>
<dbReference type="OrthoDB" id="3641178at2759"/>
<sequence length="285" mass="31985">MAPTPPISFAPLPKYPVRYSEWCAAIREVKSLYFERQYKQCAARCTELLEEGKPPRCRIHPIHATVLSFYAASSLEVLAQPLSSFSNTKLPLLNSARSFYLAAALFLSTESPPLSPSPSSSTSSGASIGFDSTSPCSSPASSATTSYYLSDERQEEEEDLTDARAFAASKARIAAKRKEKVVRFSPSTSFPPNISPLNSPSTTDDYFRTRAQLRLQAHSTDMARKLELHLATVETLIAKAEEEKRANRFSITFKEREERKAKRKEWIARRGWRNEEREEMDADSV</sequence>
<evidence type="ECO:0000313" key="3">
    <source>
        <dbReference type="Proteomes" id="UP000698800"/>
    </source>
</evidence>
<feature type="compositionally biased region" description="Low complexity" evidence="1">
    <location>
        <begin position="110"/>
        <end position="124"/>
    </location>
</feature>
<protein>
    <submittedName>
        <fullName evidence="2">Uncharacterized protein</fullName>
    </submittedName>
</protein>
<feature type="compositionally biased region" description="Low complexity" evidence="1">
    <location>
        <begin position="132"/>
        <end position="146"/>
    </location>
</feature>
<organism evidence="2 3">
    <name type="scientific">Glutinoglossum americanum</name>
    <dbReference type="NCBI Taxonomy" id="1670608"/>
    <lineage>
        <taxon>Eukaryota</taxon>
        <taxon>Fungi</taxon>
        <taxon>Dikarya</taxon>
        <taxon>Ascomycota</taxon>
        <taxon>Pezizomycotina</taxon>
        <taxon>Geoglossomycetes</taxon>
        <taxon>Geoglossales</taxon>
        <taxon>Geoglossaceae</taxon>
        <taxon>Glutinoglossum</taxon>
    </lineage>
</organism>
<feature type="region of interest" description="Disordered" evidence="1">
    <location>
        <begin position="264"/>
        <end position="285"/>
    </location>
</feature>
<keyword evidence="3" id="KW-1185">Reference proteome</keyword>
<evidence type="ECO:0000256" key="1">
    <source>
        <dbReference type="SAM" id="MobiDB-lite"/>
    </source>
</evidence>
<proteinExistence type="predicted"/>
<comment type="caution">
    <text evidence="2">The sequence shown here is derived from an EMBL/GenBank/DDBJ whole genome shotgun (WGS) entry which is preliminary data.</text>
</comment>
<reference evidence="2" key="1">
    <citation type="submission" date="2021-03" db="EMBL/GenBank/DDBJ databases">
        <title>Comparative genomics and phylogenomic investigation of the class Geoglossomycetes provide insights into ecological specialization and systematics.</title>
        <authorList>
            <person name="Melie T."/>
            <person name="Pirro S."/>
            <person name="Miller A.N."/>
            <person name="Quandt A."/>
        </authorList>
    </citation>
    <scope>NUCLEOTIDE SEQUENCE</scope>
    <source>
        <strain evidence="2">GBOQ0MN5Z8</strain>
    </source>
</reference>